<dbReference type="InterPro" id="IPR047055">
    <property type="entry name" value="MotA-like"/>
</dbReference>
<comment type="subcellular location">
    <subcellularLocation>
        <location evidence="1">Cell membrane</location>
        <topology evidence="1">Multi-pass membrane protein</topology>
    </subcellularLocation>
</comment>
<proteinExistence type="inferred from homology"/>
<dbReference type="Pfam" id="PF01618">
    <property type="entry name" value="MotA_ExbB"/>
    <property type="match status" value="1"/>
</dbReference>
<keyword evidence="11" id="KW-1185">Reference proteome</keyword>
<dbReference type="InterPro" id="IPR002898">
    <property type="entry name" value="MotA_ExbB_proton_chnl"/>
</dbReference>
<feature type="transmembrane region" description="Helical" evidence="8">
    <location>
        <begin position="182"/>
        <end position="201"/>
    </location>
</feature>
<accession>A0ABZ3EZU3</accession>
<evidence type="ECO:0000256" key="6">
    <source>
        <dbReference type="ARBA" id="ARBA00022989"/>
    </source>
</evidence>
<sequence>MDITTILGVIVGLTAIIGAMYFKHLSPTIFLNPAAFFVIIVGTVATILNSYPAKNLKSIGSLFKIIFTNQQSTDIAELIKQMVALANEARKEGLLSLENRAGEIEDPFLRKGLRMVIDGMGDEYIMDVLGTEIEAMEARHETNAGIFTSAGTYAPTLGVLGAVFGLIAAMANIDDTGAVAEAIAAAFIATILGIFTGYVLWHPFAKKLKIKSQEEVLLKSMVIEGLLSIQKGDSPLMVQEKLLSTLPESKQNEVLESLKQY</sequence>
<keyword evidence="6 8" id="KW-1133">Transmembrane helix</keyword>
<keyword evidence="3" id="KW-0813">Transport</keyword>
<comment type="similarity">
    <text evidence="2">Belongs to the MotA family.</text>
</comment>
<feature type="transmembrane region" description="Helical" evidence="8">
    <location>
        <begin position="28"/>
        <end position="48"/>
    </location>
</feature>
<dbReference type="NCBIfam" id="NF005997">
    <property type="entry name" value="PRK08124.1"/>
    <property type="match status" value="1"/>
</dbReference>
<evidence type="ECO:0000256" key="8">
    <source>
        <dbReference type="SAM" id="Phobius"/>
    </source>
</evidence>
<dbReference type="Proteomes" id="UP001451571">
    <property type="component" value="Chromosome"/>
</dbReference>
<dbReference type="PANTHER" id="PTHR30433">
    <property type="entry name" value="CHEMOTAXIS PROTEIN MOTA"/>
    <property type="match status" value="1"/>
</dbReference>
<dbReference type="RefSeq" id="WP_342758456.1">
    <property type="nucleotide sequence ID" value="NZ_CP146256.1"/>
</dbReference>
<feature type="transmembrane region" description="Helical" evidence="8">
    <location>
        <begin position="146"/>
        <end position="170"/>
    </location>
</feature>
<keyword evidence="4" id="KW-1003">Cell membrane</keyword>
<evidence type="ECO:0000256" key="7">
    <source>
        <dbReference type="ARBA" id="ARBA00023136"/>
    </source>
</evidence>
<evidence type="ECO:0000256" key="5">
    <source>
        <dbReference type="ARBA" id="ARBA00022692"/>
    </source>
</evidence>
<evidence type="ECO:0000259" key="9">
    <source>
        <dbReference type="Pfam" id="PF01618"/>
    </source>
</evidence>
<feature type="domain" description="MotA/TolQ/ExbB proton channel" evidence="9">
    <location>
        <begin position="103"/>
        <end position="217"/>
    </location>
</feature>
<dbReference type="EMBL" id="CP146256">
    <property type="protein sequence ID" value="XAH74878.1"/>
    <property type="molecule type" value="Genomic_DNA"/>
</dbReference>
<evidence type="ECO:0000256" key="4">
    <source>
        <dbReference type="ARBA" id="ARBA00022475"/>
    </source>
</evidence>
<keyword evidence="10" id="KW-0966">Cell projection</keyword>
<keyword evidence="5 8" id="KW-0812">Transmembrane</keyword>
<evidence type="ECO:0000256" key="3">
    <source>
        <dbReference type="ARBA" id="ARBA00022448"/>
    </source>
</evidence>
<keyword evidence="10" id="KW-0969">Cilium</keyword>
<name>A0ABZ3EZU3_9FIRM</name>
<dbReference type="PANTHER" id="PTHR30433:SF3">
    <property type="entry name" value="MOTILITY PROTEIN A"/>
    <property type="match status" value="1"/>
</dbReference>
<reference evidence="10 11" key="1">
    <citation type="submission" date="2024-02" db="EMBL/GenBank/DDBJ databases">
        <title>Bacterial strain from lacustrine sediment.</title>
        <authorList>
            <person name="Petit C."/>
            <person name="Fadhlaoui K."/>
        </authorList>
    </citation>
    <scope>NUCLEOTIDE SEQUENCE [LARGE SCALE GENOMIC DNA]</scope>
    <source>
        <strain evidence="10 11">IPX-CK</strain>
    </source>
</reference>
<dbReference type="InterPro" id="IPR000540">
    <property type="entry name" value="Flag_MotA_CS"/>
</dbReference>
<gene>
    <name evidence="10" type="primary">motA</name>
    <name evidence="10" type="ORF">V6984_03675</name>
</gene>
<protein>
    <submittedName>
        <fullName evidence="10">Flagellar motor stator protein MotA</fullName>
    </submittedName>
</protein>
<keyword evidence="7 8" id="KW-0472">Membrane</keyword>
<evidence type="ECO:0000256" key="1">
    <source>
        <dbReference type="ARBA" id="ARBA00004651"/>
    </source>
</evidence>
<keyword evidence="10" id="KW-0282">Flagellum</keyword>
<feature type="transmembrane region" description="Helical" evidence="8">
    <location>
        <begin position="5"/>
        <end position="22"/>
    </location>
</feature>
<evidence type="ECO:0000256" key="2">
    <source>
        <dbReference type="ARBA" id="ARBA00008038"/>
    </source>
</evidence>
<evidence type="ECO:0000313" key="10">
    <source>
        <dbReference type="EMBL" id="XAH74878.1"/>
    </source>
</evidence>
<evidence type="ECO:0000313" key="11">
    <source>
        <dbReference type="Proteomes" id="UP001451571"/>
    </source>
</evidence>
<dbReference type="PROSITE" id="PS01307">
    <property type="entry name" value="MOTA"/>
    <property type="match status" value="1"/>
</dbReference>
<organism evidence="10 11">
    <name type="scientific">Kineothrix sedimenti</name>
    <dbReference type="NCBI Taxonomy" id="3123317"/>
    <lineage>
        <taxon>Bacteria</taxon>
        <taxon>Bacillati</taxon>
        <taxon>Bacillota</taxon>
        <taxon>Clostridia</taxon>
        <taxon>Lachnospirales</taxon>
        <taxon>Lachnospiraceae</taxon>
        <taxon>Kineothrix</taxon>
    </lineage>
</organism>